<dbReference type="InterPro" id="IPR026532">
    <property type="entry name" value="BRX1"/>
</dbReference>
<name>A0AAW1S714_9CHLO</name>
<feature type="domain" description="Brix" evidence="6">
    <location>
        <begin position="31"/>
        <end position="230"/>
    </location>
</feature>
<keyword evidence="4" id="KW-0539">Nucleus</keyword>
<dbReference type="PROSITE" id="PS50833">
    <property type="entry name" value="BRIX"/>
    <property type="match status" value="1"/>
</dbReference>
<protein>
    <recommendedName>
        <fullName evidence="6">Brix domain-containing protein</fullName>
    </recommendedName>
</protein>
<evidence type="ECO:0000313" key="7">
    <source>
        <dbReference type="EMBL" id="KAK9841767.1"/>
    </source>
</evidence>
<evidence type="ECO:0000256" key="4">
    <source>
        <dbReference type="ARBA" id="ARBA00023242"/>
    </source>
</evidence>
<dbReference type="PANTHER" id="PTHR13634">
    <property type="entry name" value="RIBOSOME BIOGENESIS PROTEIN BRIX"/>
    <property type="match status" value="1"/>
</dbReference>
<dbReference type="GO" id="GO:0000027">
    <property type="term" value="P:ribosomal large subunit assembly"/>
    <property type="evidence" value="ECO:0007669"/>
    <property type="project" value="TreeGrafter"/>
</dbReference>
<dbReference type="EMBL" id="JALJOU010000010">
    <property type="protein sequence ID" value="KAK9841767.1"/>
    <property type="molecule type" value="Genomic_DNA"/>
</dbReference>
<evidence type="ECO:0000256" key="1">
    <source>
        <dbReference type="ARBA" id="ARBA00004604"/>
    </source>
</evidence>
<reference evidence="7 8" key="1">
    <citation type="journal article" date="2024" name="Nat. Commun.">
        <title>Phylogenomics reveals the evolutionary origins of lichenization in chlorophyte algae.</title>
        <authorList>
            <person name="Puginier C."/>
            <person name="Libourel C."/>
            <person name="Otte J."/>
            <person name="Skaloud P."/>
            <person name="Haon M."/>
            <person name="Grisel S."/>
            <person name="Petersen M."/>
            <person name="Berrin J.G."/>
            <person name="Delaux P.M."/>
            <person name="Dal Grande F."/>
            <person name="Keller J."/>
        </authorList>
    </citation>
    <scope>NUCLEOTIDE SEQUENCE [LARGE SCALE GENOMIC DNA]</scope>
    <source>
        <strain evidence="7 8">SAG 245.80</strain>
    </source>
</reference>
<sequence length="287" mass="32023">MVKRKAAVANGQAGYKKEKRPAAELAFRNKEKVLLLSSRGITHRYRHLLLDLAQLLPHSKKDSKLDTKSDRGVLNEVADMKGCNSVLFFEARKKKDLYVWLAKAPEGPSVKFYVTNVHTMAELKLSGNHLKGSRPVLSFHKAFDEQPHLQLLKEMLTQAFATPRRHHKSKPFCDHVLAFSVADSRIWLRNYQVVPAAGKKDGAAAEGAALVEVGPRACLMPIRIFAGSFGGPVVYENPAYVSPNKVRAALKRARAGKYGARVEARSRRREHVAEHQAPKDTLADVFQ</sequence>
<dbReference type="SMART" id="SM00879">
    <property type="entry name" value="Brix"/>
    <property type="match status" value="1"/>
</dbReference>
<dbReference type="PANTHER" id="PTHR13634:SF0">
    <property type="entry name" value="RIBOSOME BIOGENESIS PROTEIN BRX1 HOMOLOG"/>
    <property type="match status" value="1"/>
</dbReference>
<evidence type="ECO:0000313" key="8">
    <source>
        <dbReference type="Proteomes" id="UP001445335"/>
    </source>
</evidence>
<comment type="subcellular location">
    <subcellularLocation>
        <location evidence="1">Nucleus</location>
        <location evidence="1">Nucleolus</location>
    </subcellularLocation>
</comment>
<dbReference type="Proteomes" id="UP001445335">
    <property type="component" value="Unassembled WGS sequence"/>
</dbReference>
<dbReference type="SUPFAM" id="SSF52954">
    <property type="entry name" value="Class II aaRS ABD-related"/>
    <property type="match status" value="1"/>
</dbReference>
<comment type="similarity">
    <text evidence="2">Belongs to the BRX1 family.</text>
</comment>
<comment type="caution">
    <text evidence="7">The sequence shown here is derived from an EMBL/GenBank/DDBJ whole genome shotgun (WGS) entry which is preliminary data.</text>
</comment>
<keyword evidence="8" id="KW-1185">Reference proteome</keyword>
<organism evidence="7 8">
    <name type="scientific">Elliptochloris bilobata</name>
    <dbReference type="NCBI Taxonomy" id="381761"/>
    <lineage>
        <taxon>Eukaryota</taxon>
        <taxon>Viridiplantae</taxon>
        <taxon>Chlorophyta</taxon>
        <taxon>core chlorophytes</taxon>
        <taxon>Trebouxiophyceae</taxon>
        <taxon>Trebouxiophyceae incertae sedis</taxon>
        <taxon>Elliptochloris clade</taxon>
        <taxon>Elliptochloris</taxon>
    </lineage>
</organism>
<evidence type="ECO:0000256" key="5">
    <source>
        <dbReference type="SAM" id="MobiDB-lite"/>
    </source>
</evidence>
<gene>
    <name evidence="7" type="ORF">WJX81_001519</name>
</gene>
<dbReference type="InterPro" id="IPR007109">
    <property type="entry name" value="Brix"/>
</dbReference>
<dbReference type="AlphaFoldDB" id="A0AAW1S714"/>
<feature type="region of interest" description="Disordered" evidence="5">
    <location>
        <begin position="264"/>
        <end position="287"/>
    </location>
</feature>
<dbReference type="GO" id="GO:0019843">
    <property type="term" value="F:rRNA binding"/>
    <property type="evidence" value="ECO:0007669"/>
    <property type="project" value="InterPro"/>
</dbReference>
<keyword evidence="3" id="KW-0690">Ribosome biogenesis</keyword>
<dbReference type="Pfam" id="PF04427">
    <property type="entry name" value="Brix"/>
    <property type="match status" value="1"/>
</dbReference>
<proteinExistence type="inferred from homology"/>
<accession>A0AAW1S714</accession>
<evidence type="ECO:0000259" key="6">
    <source>
        <dbReference type="PROSITE" id="PS50833"/>
    </source>
</evidence>
<dbReference type="GO" id="GO:0006364">
    <property type="term" value="P:rRNA processing"/>
    <property type="evidence" value="ECO:0007669"/>
    <property type="project" value="InterPro"/>
</dbReference>
<dbReference type="GO" id="GO:0005730">
    <property type="term" value="C:nucleolus"/>
    <property type="evidence" value="ECO:0007669"/>
    <property type="project" value="UniProtKB-SubCell"/>
</dbReference>
<evidence type="ECO:0000256" key="2">
    <source>
        <dbReference type="ARBA" id="ARBA00006369"/>
    </source>
</evidence>
<evidence type="ECO:0000256" key="3">
    <source>
        <dbReference type="ARBA" id="ARBA00022517"/>
    </source>
</evidence>